<organism evidence="1 2">
    <name type="scientific">Cyanidiococcus yangmingshanensis</name>
    <dbReference type="NCBI Taxonomy" id="2690220"/>
    <lineage>
        <taxon>Eukaryota</taxon>
        <taxon>Rhodophyta</taxon>
        <taxon>Bangiophyceae</taxon>
        <taxon>Cyanidiales</taxon>
        <taxon>Cyanidiaceae</taxon>
        <taxon>Cyanidiococcus</taxon>
    </lineage>
</organism>
<dbReference type="AlphaFoldDB" id="A0A7J7IFE7"/>
<name>A0A7J7IFE7_9RHOD</name>
<proteinExistence type="predicted"/>
<accession>A0A7J7IFE7</accession>
<reference evidence="1 2" key="1">
    <citation type="journal article" date="2020" name="J. Phycol.">
        <title>Comparative genome analysis reveals Cyanidiococcus gen. nov., a new extremophilic red algal genus sister to Cyanidioschyzon (Cyanidioschyzonaceae, Rhodophyta).</title>
        <authorList>
            <person name="Liu S.-L."/>
            <person name="Chiang Y.-R."/>
            <person name="Yoon H.S."/>
            <person name="Fu H.-Y."/>
        </authorList>
    </citation>
    <scope>NUCLEOTIDE SEQUENCE [LARGE SCALE GENOMIC DNA]</scope>
    <source>
        <strain evidence="1 2">THAL066</strain>
    </source>
</reference>
<dbReference type="EMBL" id="VWRR01000013">
    <property type="protein sequence ID" value="KAF6001836.1"/>
    <property type="molecule type" value="Genomic_DNA"/>
</dbReference>
<evidence type="ECO:0000313" key="1">
    <source>
        <dbReference type="EMBL" id="KAF6001836.1"/>
    </source>
</evidence>
<dbReference type="Proteomes" id="UP000530660">
    <property type="component" value="Unassembled WGS sequence"/>
</dbReference>
<comment type="caution">
    <text evidence="1">The sequence shown here is derived from an EMBL/GenBank/DDBJ whole genome shotgun (WGS) entry which is preliminary data.</text>
</comment>
<keyword evidence="2" id="KW-1185">Reference proteome</keyword>
<gene>
    <name evidence="1" type="ORF">F1559_004110</name>
</gene>
<sequence length="145" mass="16249">MTTTMIDETIDWDRCRWALASGMMLGFTCRRVCHDRTCTDGLKRMNVHDECSSFQVSLMPLNPIFPISGVVERIDDVGALYEFYRQGFKAISRLLFAALRKRLGLFGEKIGVTVDCLQRCESGSDIPGNVVAGILDQSDDEFGDL</sequence>
<evidence type="ECO:0000313" key="2">
    <source>
        <dbReference type="Proteomes" id="UP000530660"/>
    </source>
</evidence>
<protein>
    <submittedName>
        <fullName evidence="1">Uncharacterized protein</fullName>
    </submittedName>
</protein>